<sequence length="308" mass="35337">MSQQPDTRAVKEYLIGLQERICQRLEAVDGQASFIRDSWDRPEGGGGISRVISEGDVIEKGGVNFSHVMGATMPPSATAHRPHLAGAPWQAMGVSLVIHPENPYVPTSHANVRFFIATPENAEPVYWFGGGYDLTPYYGFDEDCVHWHQTARNACQPFGDSVYGDYKRWCDDYFYLKHRQEPRGVGGLFFDDYNTGDFDRDFAFMQAVGDSYIEAYEPIVQRRKAQPWGEREREFQLYRRGRYVEFNLVYDRGTLFGLQSGGRTESILMSLPPLVRWDYDRQPEPGSEEARLTDYFLTGRNWLEGHDE</sequence>
<evidence type="ECO:0000256" key="6">
    <source>
        <dbReference type="ARBA" id="ARBA00022723"/>
    </source>
</evidence>
<comment type="subcellular location">
    <subcellularLocation>
        <location evidence="1 12">Cytoplasm</location>
    </subcellularLocation>
</comment>
<dbReference type="InterPro" id="IPR001260">
    <property type="entry name" value="Coprogen_oxidase_aer"/>
</dbReference>
<dbReference type="AlphaFoldDB" id="A0A2T1KTU1"/>
<evidence type="ECO:0000256" key="2">
    <source>
        <dbReference type="ARBA" id="ARBA00005168"/>
    </source>
</evidence>
<feature type="binding site" evidence="12">
    <location>
        <position position="109"/>
    </location>
    <ligand>
        <name>a divalent metal cation</name>
        <dbReference type="ChEBI" id="CHEBI:60240"/>
    </ligand>
</feature>
<protein>
    <recommendedName>
        <fullName evidence="12">Oxygen-dependent coproporphyrinogen-III oxidase</fullName>
        <shortName evidence="12">CPO</shortName>
        <shortName evidence="12">Coprogen oxidase</shortName>
        <shortName evidence="12">Coproporphyrinogenase</shortName>
        <ecNumber evidence="12">1.3.3.3</ecNumber>
    </recommendedName>
</protein>
<feature type="binding site" evidence="12">
    <location>
        <position position="99"/>
    </location>
    <ligand>
        <name>a divalent metal cation</name>
        <dbReference type="ChEBI" id="CHEBI:60240"/>
    </ligand>
</feature>
<name>A0A2T1KTU1_9GAMM</name>
<evidence type="ECO:0000256" key="8">
    <source>
        <dbReference type="ARBA" id="ARBA00023133"/>
    </source>
</evidence>
<evidence type="ECO:0000256" key="3">
    <source>
        <dbReference type="ARBA" id="ARBA00010644"/>
    </source>
</evidence>
<keyword evidence="14" id="KW-1185">Reference proteome</keyword>
<dbReference type="GO" id="GO:0042803">
    <property type="term" value="F:protein homodimerization activity"/>
    <property type="evidence" value="ECO:0007669"/>
    <property type="project" value="UniProtKB-UniRule"/>
</dbReference>
<dbReference type="EMBL" id="PXNP01000009">
    <property type="protein sequence ID" value="PSF13514.1"/>
    <property type="molecule type" value="Genomic_DNA"/>
</dbReference>
<proteinExistence type="inferred from homology"/>
<dbReference type="OrthoDB" id="9777553at2"/>
<dbReference type="PROSITE" id="PS01021">
    <property type="entry name" value="COPROGEN_OXIDASE"/>
    <property type="match status" value="1"/>
</dbReference>
<dbReference type="PANTHER" id="PTHR10755:SF0">
    <property type="entry name" value="OXYGEN-DEPENDENT COPROPORPHYRINOGEN-III OXIDASE, MITOCHONDRIAL"/>
    <property type="match status" value="1"/>
</dbReference>
<keyword evidence="5 12" id="KW-0963">Cytoplasm</keyword>
<feature type="binding site" evidence="12">
    <location>
        <position position="178"/>
    </location>
    <ligand>
        <name>a divalent metal cation</name>
        <dbReference type="ChEBI" id="CHEBI:60240"/>
    </ligand>
</feature>
<feature type="binding site" evidence="12">
    <location>
        <position position="95"/>
    </location>
    <ligand>
        <name>substrate</name>
    </ligand>
</feature>
<evidence type="ECO:0000256" key="12">
    <source>
        <dbReference type="HAMAP-Rule" id="MF_00333"/>
    </source>
</evidence>
<dbReference type="SUPFAM" id="SSF102886">
    <property type="entry name" value="Coproporphyrinogen III oxidase"/>
    <property type="match status" value="1"/>
</dbReference>
<dbReference type="PANTHER" id="PTHR10755">
    <property type="entry name" value="COPROPORPHYRINOGEN III OXIDASE, MITOCHONDRIAL"/>
    <property type="match status" value="1"/>
</dbReference>
<feature type="site" description="Important for dimerization" evidence="12">
    <location>
        <position position="178"/>
    </location>
</feature>
<feature type="binding site" evidence="12">
    <location>
        <begin position="261"/>
        <end position="263"/>
    </location>
    <ligand>
        <name>substrate</name>
    </ligand>
</feature>
<accession>A0A2T1KTU1</accession>
<dbReference type="InterPro" id="IPR036406">
    <property type="entry name" value="Coprogen_oxidase_aer_sf"/>
</dbReference>
<dbReference type="Proteomes" id="UP000239866">
    <property type="component" value="Unassembled WGS sequence"/>
</dbReference>
<comment type="function">
    <text evidence="11 12">Involved in the heme biosynthesis. Catalyzes the aerobic oxidative decarboxylation of propionate groups of rings A and B of coproporphyrinogen-III to yield the vinyl groups in protoporphyrinogen-IX.</text>
</comment>
<keyword evidence="8 12" id="KW-0350">Heme biosynthesis</keyword>
<reference evidence="13 14" key="1">
    <citation type="submission" date="2018-03" db="EMBL/GenBank/DDBJ databases">
        <title>Marinobacter brunus sp. nov., a marine bacterium of Gamma-proteobacteria isolated from the surface seawater of the South China Sea.</title>
        <authorList>
            <person name="Cheng H."/>
            <person name="Wu Y.-H."/>
            <person name="Xamxidin M."/>
            <person name="Xu X.-W."/>
        </authorList>
    </citation>
    <scope>NUCLEOTIDE SEQUENCE [LARGE SCALE GENOMIC DNA]</scope>
    <source>
        <strain evidence="13 14">NH169-3</strain>
    </source>
</reference>
<gene>
    <name evidence="12" type="primary">hemF</name>
    <name evidence="13" type="ORF">C7H09_02615</name>
</gene>
<evidence type="ECO:0000256" key="11">
    <source>
        <dbReference type="ARBA" id="ARBA00059657"/>
    </source>
</evidence>
<feature type="binding site" evidence="12">
    <location>
        <position position="148"/>
    </location>
    <ligand>
        <name>a divalent metal cation</name>
        <dbReference type="ChEBI" id="CHEBI:60240"/>
    </ligand>
</feature>
<comment type="subunit">
    <text evidence="4 12">Homodimer.</text>
</comment>
<evidence type="ECO:0000313" key="14">
    <source>
        <dbReference type="Proteomes" id="UP000239866"/>
    </source>
</evidence>
<dbReference type="GO" id="GO:0004109">
    <property type="term" value="F:coproporphyrinogen oxidase activity"/>
    <property type="evidence" value="ECO:0007669"/>
    <property type="project" value="UniProtKB-UniRule"/>
</dbReference>
<evidence type="ECO:0000256" key="9">
    <source>
        <dbReference type="ARBA" id="ARBA00023244"/>
    </source>
</evidence>
<evidence type="ECO:0000256" key="1">
    <source>
        <dbReference type="ARBA" id="ARBA00004496"/>
    </source>
</evidence>
<dbReference type="Pfam" id="PF01218">
    <property type="entry name" value="Coprogen_oxidas"/>
    <property type="match status" value="1"/>
</dbReference>
<dbReference type="Gene3D" id="3.40.1500.10">
    <property type="entry name" value="Coproporphyrinogen III oxidase, aerobic"/>
    <property type="match status" value="1"/>
</dbReference>
<organism evidence="13 14">
    <name type="scientific">Marinobacter fuscus</name>
    <dbReference type="NCBI Taxonomy" id="2109942"/>
    <lineage>
        <taxon>Bacteria</taxon>
        <taxon>Pseudomonadati</taxon>
        <taxon>Pseudomonadota</taxon>
        <taxon>Gammaproteobacteria</taxon>
        <taxon>Pseudomonadales</taxon>
        <taxon>Marinobacteraceae</taxon>
        <taxon>Marinobacter</taxon>
    </lineage>
</organism>
<feature type="region of interest" description="Important for dimerization" evidence="12">
    <location>
        <begin position="243"/>
        <end position="278"/>
    </location>
</feature>
<keyword evidence="6 12" id="KW-0479">Metal-binding</keyword>
<dbReference type="PRINTS" id="PR00073">
    <property type="entry name" value="COPRGNOXDASE"/>
</dbReference>
<evidence type="ECO:0000256" key="5">
    <source>
        <dbReference type="ARBA" id="ARBA00022490"/>
    </source>
</evidence>
<dbReference type="NCBIfam" id="NF003727">
    <property type="entry name" value="PRK05330.1"/>
    <property type="match status" value="1"/>
</dbReference>
<comment type="catalytic activity">
    <reaction evidence="10 12">
        <text>coproporphyrinogen III + O2 + 2 H(+) = protoporphyrinogen IX + 2 CO2 + 2 H2O</text>
        <dbReference type="Rhea" id="RHEA:18257"/>
        <dbReference type="ChEBI" id="CHEBI:15377"/>
        <dbReference type="ChEBI" id="CHEBI:15378"/>
        <dbReference type="ChEBI" id="CHEBI:15379"/>
        <dbReference type="ChEBI" id="CHEBI:16526"/>
        <dbReference type="ChEBI" id="CHEBI:57307"/>
        <dbReference type="ChEBI" id="CHEBI:57309"/>
        <dbReference type="EC" id="1.3.3.3"/>
    </reaction>
</comment>
<dbReference type="FunFam" id="3.40.1500.10:FF:000001">
    <property type="entry name" value="Oxygen-dependent coproporphyrinogen-III oxidase"/>
    <property type="match status" value="1"/>
</dbReference>
<evidence type="ECO:0000256" key="10">
    <source>
        <dbReference type="ARBA" id="ARBA00049102"/>
    </source>
</evidence>
<comment type="pathway">
    <text evidence="2 12">Porphyrin-containing compound metabolism; protoporphyrin-IX biosynthesis; protoporphyrinogen-IX from coproporphyrinogen-III (O2 route): step 1/1.</text>
</comment>
<comment type="cofactor">
    <cofactor evidence="12">
        <name>a divalent metal cation</name>
        <dbReference type="ChEBI" id="CHEBI:60240"/>
    </cofactor>
</comment>
<keyword evidence="7 12" id="KW-0560">Oxidoreductase</keyword>
<dbReference type="UniPathway" id="UPA00251">
    <property type="reaction ID" value="UER00322"/>
</dbReference>
<comment type="similarity">
    <text evidence="3 12">Belongs to the aerobic coproporphyrinogen-III oxidase family.</text>
</comment>
<comment type="caution">
    <text evidence="13">The sequence shown here is derived from an EMBL/GenBank/DDBJ whole genome shotgun (WGS) entry which is preliminary data.</text>
</comment>
<feature type="active site" description="Proton donor" evidence="12">
    <location>
        <position position="109"/>
    </location>
</feature>
<dbReference type="EC" id="1.3.3.3" evidence="12"/>
<dbReference type="PIRSF" id="PIRSF000166">
    <property type="entry name" value="Coproporphyri_ox"/>
    <property type="match status" value="1"/>
</dbReference>
<dbReference type="GO" id="GO:0006782">
    <property type="term" value="P:protoporphyrinogen IX biosynthetic process"/>
    <property type="evidence" value="ECO:0007669"/>
    <property type="project" value="UniProtKB-UniRule"/>
</dbReference>
<keyword evidence="9 12" id="KW-0627">Porphyrin biosynthesis</keyword>
<evidence type="ECO:0000256" key="4">
    <source>
        <dbReference type="ARBA" id="ARBA00011738"/>
    </source>
</evidence>
<dbReference type="RefSeq" id="WP_106761077.1">
    <property type="nucleotide sequence ID" value="NZ_PXNP01000009.1"/>
</dbReference>
<evidence type="ECO:0000256" key="7">
    <source>
        <dbReference type="ARBA" id="ARBA00023002"/>
    </source>
</evidence>
<dbReference type="GO" id="GO:0046872">
    <property type="term" value="F:metal ion binding"/>
    <property type="evidence" value="ECO:0007669"/>
    <property type="project" value="UniProtKB-KW"/>
</dbReference>
<dbReference type="GO" id="GO:0005737">
    <property type="term" value="C:cytoplasm"/>
    <property type="evidence" value="ECO:0007669"/>
    <property type="project" value="UniProtKB-SubCell"/>
</dbReference>
<dbReference type="HAMAP" id="MF_00333">
    <property type="entry name" value="Coprogen_oxidas"/>
    <property type="match status" value="1"/>
</dbReference>
<dbReference type="InterPro" id="IPR018375">
    <property type="entry name" value="Coprogen_oxidase_CS"/>
</dbReference>
<feature type="binding site" evidence="12">
    <location>
        <begin position="111"/>
        <end position="113"/>
    </location>
    <ligand>
        <name>substrate</name>
    </ligand>
</feature>
<evidence type="ECO:0000313" key="13">
    <source>
        <dbReference type="EMBL" id="PSF13514.1"/>
    </source>
</evidence>